<dbReference type="PANTHER" id="PTHR40469">
    <property type="entry name" value="SECRETED GLYCOSYL HYDROLASE"/>
    <property type="match status" value="1"/>
</dbReference>
<dbReference type="EMBL" id="AQQV01000001">
    <property type="protein sequence ID" value="ORE88599.1"/>
    <property type="molecule type" value="Genomic_DNA"/>
</dbReference>
<feature type="signal peptide" evidence="2">
    <location>
        <begin position="1"/>
        <end position="21"/>
    </location>
</feature>
<evidence type="ECO:0000259" key="3">
    <source>
        <dbReference type="Pfam" id="PF06283"/>
    </source>
</evidence>
<evidence type="ECO:0000256" key="1">
    <source>
        <dbReference type="SAM" id="MobiDB-lite"/>
    </source>
</evidence>
<protein>
    <submittedName>
        <fullName evidence="4">PKD domain containing protein</fullName>
    </submittedName>
</protein>
<feature type="region of interest" description="Disordered" evidence="1">
    <location>
        <begin position="278"/>
        <end position="303"/>
    </location>
</feature>
<name>A0A1Y1SHC6_9GAMM</name>
<dbReference type="Pfam" id="PF06283">
    <property type="entry name" value="ThuA"/>
    <property type="match status" value="1"/>
</dbReference>
<evidence type="ECO:0000313" key="4">
    <source>
        <dbReference type="EMBL" id="ORE88599.1"/>
    </source>
</evidence>
<accession>A0A1Y1SHC6</accession>
<comment type="caution">
    <text evidence="4">The sequence shown here is derived from an EMBL/GenBank/DDBJ whole genome shotgun (WGS) entry which is preliminary data.</text>
</comment>
<evidence type="ECO:0000313" key="5">
    <source>
        <dbReference type="Proteomes" id="UP000192342"/>
    </source>
</evidence>
<sequence length="311" mass="34075">MQRTFSLAPLLVGLLTLSLLTACGSENDDPSEQSSFRLLVFSHTAGFRHASIETGVDAVRQLGLMHGFEVDHSEDPSLFNDVELARYAAVMWLSTTGDVLDEQQQMAFERYIRGGGGYVGVHSASDTEYDWPFYAELVGAYFHSHPVFPLGADEGPGVQNGELHVEAEDHPSTAHLPRPWAIEDEFYSFRSNPRGQVRVLLNIDEQSYNQDPNTTNIGADAFLIGETGSMNDHPMSWCHTRLGGHAWYTALGHSISLYEDANFRRHLLAGIFTASGRQSADCTPREDGPLAEPESGPAFPPLLPLAAELGG</sequence>
<dbReference type="InterPro" id="IPR029062">
    <property type="entry name" value="Class_I_gatase-like"/>
</dbReference>
<gene>
    <name evidence="4" type="ORF">ATO7_01950</name>
</gene>
<dbReference type="PANTHER" id="PTHR40469:SF2">
    <property type="entry name" value="GALACTOSE-BINDING DOMAIN-LIKE SUPERFAMILY PROTEIN"/>
    <property type="match status" value="1"/>
</dbReference>
<keyword evidence="2" id="KW-0732">Signal</keyword>
<dbReference type="OrthoDB" id="338827at2"/>
<organism evidence="4 5">
    <name type="scientific">Oceanococcus atlanticus</name>
    <dbReference type="NCBI Taxonomy" id="1317117"/>
    <lineage>
        <taxon>Bacteria</taxon>
        <taxon>Pseudomonadati</taxon>
        <taxon>Pseudomonadota</taxon>
        <taxon>Gammaproteobacteria</taxon>
        <taxon>Chromatiales</taxon>
        <taxon>Oceanococcaceae</taxon>
        <taxon>Oceanococcus</taxon>
    </lineage>
</organism>
<dbReference type="Proteomes" id="UP000192342">
    <property type="component" value="Unassembled WGS sequence"/>
</dbReference>
<proteinExistence type="predicted"/>
<keyword evidence="5" id="KW-1185">Reference proteome</keyword>
<dbReference type="InterPro" id="IPR029010">
    <property type="entry name" value="ThuA-like"/>
</dbReference>
<dbReference type="RefSeq" id="WP_083559225.1">
    <property type="nucleotide sequence ID" value="NZ_AQQV01000001.1"/>
</dbReference>
<feature type="chain" id="PRO_5013344933" evidence="2">
    <location>
        <begin position="22"/>
        <end position="311"/>
    </location>
</feature>
<dbReference type="PROSITE" id="PS51257">
    <property type="entry name" value="PROKAR_LIPOPROTEIN"/>
    <property type="match status" value="1"/>
</dbReference>
<dbReference type="SUPFAM" id="SSF52317">
    <property type="entry name" value="Class I glutamine amidotransferase-like"/>
    <property type="match status" value="1"/>
</dbReference>
<feature type="domain" description="ThuA-like" evidence="3">
    <location>
        <begin position="37"/>
        <end position="271"/>
    </location>
</feature>
<dbReference type="AlphaFoldDB" id="A0A1Y1SHC6"/>
<dbReference type="STRING" id="1317117.ATO7_01950"/>
<reference evidence="4 5" key="1">
    <citation type="submission" date="2013-04" db="EMBL/GenBank/DDBJ databases">
        <title>Oceanococcus atlanticus 22II-S10r2 Genome Sequencing.</title>
        <authorList>
            <person name="Lai Q."/>
            <person name="Li G."/>
            <person name="Shao Z."/>
        </authorList>
    </citation>
    <scope>NUCLEOTIDE SEQUENCE [LARGE SCALE GENOMIC DNA]</scope>
    <source>
        <strain evidence="4 5">22II-S10r2</strain>
    </source>
</reference>
<evidence type="ECO:0000256" key="2">
    <source>
        <dbReference type="SAM" id="SignalP"/>
    </source>
</evidence>
<dbReference type="Gene3D" id="3.40.50.880">
    <property type="match status" value="1"/>
</dbReference>